<name>A0A395HF20_9EURO</name>
<dbReference type="RefSeq" id="XP_025580380.1">
    <property type="nucleotide sequence ID" value="XM_025720703.1"/>
</dbReference>
<gene>
    <name evidence="1" type="ORF">BO80DRAFT_430437</name>
</gene>
<sequence length="179" mass="20287">MENPDKWLYANARHMLSIEEQRQETSKSDLDISKPSYNALVPSRAFAIILLQTGNELGAISGNGIEGLFEYRREYCRRFHFCDENREHLQITDLEIHPRSGDRGRSKAEFSPRVTFITIPSSSLYLFADVMEFVEMGISQAAVSSDPSSQAHLHKHIFTSTSSQAHLHKHIFTSTSSQA</sequence>
<dbReference type="Proteomes" id="UP000249402">
    <property type="component" value="Unassembled WGS sequence"/>
</dbReference>
<evidence type="ECO:0000313" key="2">
    <source>
        <dbReference type="Proteomes" id="UP000249402"/>
    </source>
</evidence>
<keyword evidence="2" id="KW-1185">Reference proteome</keyword>
<organism evidence="1 2">
    <name type="scientific">Aspergillus ibericus CBS 121593</name>
    <dbReference type="NCBI Taxonomy" id="1448316"/>
    <lineage>
        <taxon>Eukaryota</taxon>
        <taxon>Fungi</taxon>
        <taxon>Dikarya</taxon>
        <taxon>Ascomycota</taxon>
        <taxon>Pezizomycotina</taxon>
        <taxon>Eurotiomycetes</taxon>
        <taxon>Eurotiomycetidae</taxon>
        <taxon>Eurotiales</taxon>
        <taxon>Aspergillaceae</taxon>
        <taxon>Aspergillus</taxon>
        <taxon>Aspergillus subgen. Circumdati</taxon>
    </lineage>
</organism>
<reference evidence="1 2" key="1">
    <citation type="submission" date="2018-02" db="EMBL/GenBank/DDBJ databases">
        <title>The genomes of Aspergillus section Nigri reveals drivers in fungal speciation.</title>
        <authorList>
            <consortium name="DOE Joint Genome Institute"/>
            <person name="Vesth T.C."/>
            <person name="Nybo J."/>
            <person name="Theobald S."/>
            <person name="Brandl J."/>
            <person name="Frisvad J.C."/>
            <person name="Nielsen K.F."/>
            <person name="Lyhne E.K."/>
            <person name="Kogle M.E."/>
            <person name="Kuo A."/>
            <person name="Riley R."/>
            <person name="Clum A."/>
            <person name="Nolan M."/>
            <person name="Lipzen A."/>
            <person name="Salamov A."/>
            <person name="Henrissat B."/>
            <person name="Wiebenga A."/>
            <person name="De vries R.P."/>
            <person name="Grigoriev I.V."/>
            <person name="Mortensen U.H."/>
            <person name="Andersen M.R."/>
            <person name="Baker S.E."/>
        </authorList>
    </citation>
    <scope>NUCLEOTIDE SEQUENCE [LARGE SCALE GENOMIC DNA]</scope>
    <source>
        <strain evidence="1 2">CBS 121593</strain>
    </source>
</reference>
<evidence type="ECO:0000313" key="1">
    <source>
        <dbReference type="EMBL" id="RAL06053.1"/>
    </source>
</evidence>
<accession>A0A395HF20</accession>
<protein>
    <submittedName>
        <fullName evidence="1">Uncharacterized protein</fullName>
    </submittedName>
</protein>
<dbReference type="VEuPathDB" id="FungiDB:BO80DRAFT_430437"/>
<proteinExistence type="predicted"/>
<dbReference type="GeneID" id="37225568"/>
<dbReference type="AlphaFoldDB" id="A0A395HF20"/>
<dbReference type="EMBL" id="KZ824419">
    <property type="protein sequence ID" value="RAL06053.1"/>
    <property type="molecule type" value="Genomic_DNA"/>
</dbReference>